<proteinExistence type="predicted"/>
<dbReference type="GO" id="GO:0005524">
    <property type="term" value="F:ATP binding"/>
    <property type="evidence" value="ECO:0007669"/>
    <property type="project" value="UniProtKB-KW"/>
</dbReference>
<dbReference type="PROSITE" id="PS00676">
    <property type="entry name" value="SIGMA54_INTERACT_2"/>
    <property type="match status" value="1"/>
</dbReference>
<dbReference type="Pfam" id="PF00072">
    <property type="entry name" value="Response_reg"/>
    <property type="match status" value="1"/>
</dbReference>
<dbReference type="Proteomes" id="UP000319557">
    <property type="component" value="Chromosome"/>
</dbReference>
<evidence type="ECO:0000259" key="8">
    <source>
        <dbReference type="PROSITE" id="PS50110"/>
    </source>
</evidence>
<dbReference type="SUPFAM" id="SSF52540">
    <property type="entry name" value="P-loop containing nucleoside triphosphate hydrolases"/>
    <property type="match status" value="1"/>
</dbReference>
<keyword evidence="1" id="KW-0547">Nucleotide-binding</keyword>
<gene>
    <name evidence="9" type="primary">zraR_13</name>
    <name evidence="9" type="ORF">EC9_43790</name>
</gene>
<dbReference type="InterPro" id="IPR009057">
    <property type="entry name" value="Homeodomain-like_sf"/>
</dbReference>
<dbReference type="RefSeq" id="WP_218934319.1">
    <property type="nucleotide sequence ID" value="NZ_CP036261.1"/>
</dbReference>
<dbReference type="InterPro" id="IPR002078">
    <property type="entry name" value="Sigma_54_int"/>
</dbReference>
<feature type="domain" description="Response regulatory" evidence="8">
    <location>
        <begin position="13"/>
        <end position="127"/>
    </location>
</feature>
<dbReference type="KEGG" id="ruv:EC9_43790"/>
<dbReference type="FunFam" id="3.40.50.300:FF:000006">
    <property type="entry name" value="DNA-binding transcriptional regulator NtrC"/>
    <property type="match status" value="1"/>
</dbReference>
<evidence type="ECO:0000256" key="6">
    <source>
        <dbReference type="PROSITE-ProRule" id="PRU00169"/>
    </source>
</evidence>
<name>A0A517M5M0_9BACT</name>
<evidence type="ECO:0000313" key="9">
    <source>
        <dbReference type="EMBL" id="QDS90172.1"/>
    </source>
</evidence>
<dbReference type="GO" id="GO:0043565">
    <property type="term" value="F:sequence-specific DNA binding"/>
    <property type="evidence" value="ECO:0007669"/>
    <property type="project" value="InterPro"/>
</dbReference>
<evidence type="ECO:0000256" key="5">
    <source>
        <dbReference type="ARBA" id="ARBA00023163"/>
    </source>
</evidence>
<dbReference type="SMART" id="SM00448">
    <property type="entry name" value="REC"/>
    <property type="match status" value="1"/>
</dbReference>
<dbReference type="InterPro" id="IPR025944">
    <property type="entry name" value="Sigma_54_int_dom_CS"/>
</dbReference>
<dbReference type="Gene3D" id="1.10.10.60">
    <property type="entry name" value="Homeodomain-like"/>
    <property type="match status" value="1"/>
</dbReference>
<dbReference type="PROSITE" id="PS00688">
    <property type="entry name" value="SIGMA54_INTERACT_3"/>
    <property type="match status" value="1"/>
</dbReference>
<dbReference type="InterPro" id="IPR025662">
    <property type="entry name" value="Sigma_54_int_dom_ATP-bd_1"/>
</dbReference>
<evidence type="ECO:0000256" key="2">
    <source>
        <dbReference type="ARBA" id="ARBA00022840"/>
    </source>
</evidence>
<dbReference type="PANTHER" id="PTHR32071">
    <property type="entry name" value="TRANSCRIPTIONAL REGULATORY PROTEIN"/>
    <property type="match status" value="1"/>
</dbReference>
<keyword evidence="2" id="KW-0067">ATP-binding</keyword>
<keyword evidence="4" id="KW-0238">DNA-binding</keyword>
<reference evidence="9 10" key="1">
    <citation type="submission" date="2019-02" db="EMBL/GenBank/DDBJ databases">
        <title>Deep-cultivation of Planctomycetes and their phenomic and genomic characterization uncovers novel biology.</title>
        <authorList>
            <person name="Wiegand S."/>
            <person name="Jogler M."/>
            <person name="Boedeker C."/>
            <person name="Pinto D."/>
            <person name="Vollmers J."/>
            <person name="Rivas-Marin E."/>
            <person name="Kohn T."/>
            <person name="Peeters S.H."/>
            <person name="Heuer A."/>
            <person name="Rast P."/>
            <person name="Oberbeckmann S."/>
            <person name="Bunk B."/>
            <person name="Jeske O."/>
            <person name="Meyerdierks A."/>
            <person name="Storesund J.E."/>
            <person name="Kallscheuer N."/>
            <person name="Luecker S."/>
            <person name="Lage O.M."/>
            <person name="Pohl T."/>
            <person name="Merkel B.J."/>
            <person name="Hornburger P."/>
            <person name="Mueller R.-W."/>
            <person name="Bruemmer F."/>
            <person name="Labrenz M."/>
            <person name="Spormann A.M."/>
            <person name="Op den Camp H."/>
            <person name="Overmann J."/>
            <person name="Amann R."/>
            <person name="Jetten M.S.M."/>
            <person name="Mascher T."/>
            <person name="Medema M.H."/>
            <person name="Devos D.P."/>
            <person name="Kaster A.-K."/>
            <person name="Ovreas L."/>
            <person name="Rohde M."/>
            <person name="Galperin M.Y."/>
            <person name="Jogler C."/>
        </authorList>
    </citation>
    <scope>NUCLEOTIDE SEQUENCE [LARGE SCALE GENOMIC DNA]</scope>
    <source>
        <strain evidence="9 10">EC9</strain>
    </source>
</reference>
<dbReference type="Gene3D" id="1.10.8.60">
    <property type="match status" value="1"/>
</dbReference>
<feature type="domain" description="Sigma-54 factor interaction" evidence="7">
    <location>
        <begin position="152"/>
        <end position="373"/>
    </location>
</feature>
<dbReference type="InterPro" id="IPR011006">
    <property type="entry name" value="CheY-like_superfamily"/>
</dbReference>
<dbReference type="PROSITE" id="PS00675">
    <property type="entry name" value="SIGMA54_INTERACT_1"/>
    <property type="match status" value="1"/>
</dbReference>
<dbReference type="Pfam" id="PF02954">
    <property type="entry name" value="HTH_8"/>
    <property type="match status" value="1"/>
</dbReference>
<comment type="caution">
    <text evidence="6">Lacks conserved residue(s) required for the propagation of feature annotation.</text>
</comment>
<dbReference type="Pfam" id="PF25601">
    <property type="entry name" value="AAA_lid_14"/>
    <property type="match status" value="1"/>
</dbReference>
<evidence type="ECO:0000256" key="1">
    <source>
        <dbReference type="ARBA" id="ARBA00022741"/>
    </source>
</evidence>
<dbReference type="InterPro" id="IPR025943">
    <property type="entry name" value="Sigma_54_int_dom_ATP-bd_2"/>
</dbReference>
<dbReference type="SMART" id="SM00382">
    <property type="entry name" value="AAA"/>
    <property type="match status" value="1"/>
</dbReference>
<dbReference type="InterPro" id="IPR027417">
    <property type="entry name" value="P-loop_NTPase"/>
</dbReference>
<evidence type="ECO:0000259" key="7">
    <source>
        <dbReference type="PROSITE" id="PS50045"/>
    </source>
</evidence>
<dbReference type="EMBL" id="CP036261">
    <property type="protein sequence ID" value="QDS90172.1"/>
    <property type="molecule type" value="Genomic_DNA"/>
</dbReference>
<dbReference type="SUPFAM" id="SSF52172">
    <property type="entry name" value="CheY-like"/>
    <property type="match status" value="1"/>
</dbReference>
<keyword evidence="3" id="KW-0805">Transcription regulation</keyword>
<dbReference type="Pfam" id="PF00158">
    <property type="entry name" value="Sigma54_activat"/>
    <property type="match status" value="1"/>
</dbReference>
<dbReference type="GO" id="GO:0000160">
    <property type="term" value="P:phosphorelay signal transduction system"/>
    <property type="evidence" value="ECO:0007669"/>
    <property type="project" value="InterPro"/>
</dbReference>
<protein>
    <submittedName>
        <fullName evidence="9">Transcriptional regulatory protein ZraR</fullName>
    </submittedName>
</protein>
<dbReference type="InterPro" id="IPR003593">
    <property type="entry name" value="AAA+_ATPase"/>
</dbReference>
<evidence type="ECO:0000313" key="10">
    <source>
        <dbReference type="Proteomes" id="UP000319557"/>
    </source>
</evidence>
<dbReference type="AlphaFoldDB" id="A0A517M5M0"/>
<keyword evidence="10" id="KW-1185">Reference proteome</keyword>
<dbReference type="Gene3D" id="3.40.50.300">
    <property type="entry name" value="P-loop containing nucleotide triphosphate hydrolases"/>
    <property type="match status" value="1"/>
</dbReference>
<dbReference type="Gene3D" id="3.40.50.2300">
    <property type="match status" value="1"/>
</dbReference>
<evidence type="ECO:0000256" key="3">
    <source>
        <dbReference type="ARBA" id="ARBA00023015"/>
    </source>
</evidence>
<dbReference type="InterPro" id="IPR001789">
    <property type="entry name" value="Sig_transdc_resp-reg_receiver"/>
</dbReference>
<dbReference type="GO" id="GO:0006355">
    <property type="term" value="P:regulation of DNA-templated transcription"/>
    <property type="evidence" value="ECO:0007669"/>
    <property type="project" value="InterPro"/>
</dbReference>
<dbReference type="PROSITE" id="PS50045">
    <property type="entry name" value="SIGMA54_INTERACT_4"/>
    <property type="match status" value="1"/>
</dbReference>
<dbReference type="PRINTS" id="PR01590">
    <property type="entry name" value="HTHFIS"/>
</dbReference>
<accession>A0A517M5M0</accession>
<dbReference type="PANTHER" id="PTHR32071:SF100">
    <property type="entry name" value="RESPONSE REGULATOR PROTEIN PILR"/>
    <property type="match status" value="1"/>
</dbReference>
<dbReference type="CDD" id="cd00009">
    <property type="entry name" value="AAA"/>
    <property type="match status" value="1"/>
</dbReference>
<keyword evidence="5" id="KW-0804">Transcription</keyword>
<dbReference type="SUPFAM" id="SSF46689">
    <property type="entry name" value="Homeodomain-like"/>
    <property type="match status" value="1"/>
</dbReference>
<dbReference type="PROSITE" id="PS50110">
    <property type="entry name" value="RESPONSE_REGULATORY"/>
    <property type="match status" value="1"/>
</dbReference>
<dbReference type="InterPro" id="IPR002197">
    <property type="entry name" value="HTH_Fis"/>
</dbReference>
<sequence length="452" mass="49473">MTNRTLDPHEPRRVLLVDAAGKERDATSHWLTQRGDCVSTVATTAEANRMTAAQRFDIVVLALEDPAPEALTLITQLRSQNASLPILAICRDASIAAASDAIHTDKCDFLVKPIALDDLESAIRKISRTDAVPNGNKRQTPKPRIRRSVSPIIGKSVAIEVVHQWIDRVAPCEMPVLIEGESGTGKELVASEIHAASRVADRPMITINCAAVPATLLESELFGHEKGSFTGAIATKRGLFEMADGGTLFVDELGELAGDLQAKLLRVLEDGRIRRVGSTCERQVHVRLLAATNKRLADEVRAGRFREDLFYRINVLGTRLPALRERSDDIGLLVAHFLGPGWTLGVGVLPVLERYTWPGNVRQLSNAIERSKVLSAEPGIVSVDDLPPEIVAASGDQRVEIGGDIDLETINRSHVLKVLQQHRGNKAKTARVLGINRRSLYRLLDKYGANQR</sequence>
<evidence type="ECO:0000256" key="4">
    <source>
        <dbReference type="ARBA" id="ARBA00023125"/>
    </source>
</evidence>
<dbReference type="InterPro" id="IPR058031">
    <property type="entry name" value="AAA_lid_NorR"/>
</dbReference>
<organism evidence="9 10">
    <name type="scientific">Rosistilla ulvae</name>
    <dbReference type="NCBI Taxonomy" id="1930277"/>
    <lineage>
        <taxon>Bacteria</taxon>
        <taxon>Pseudomonadati</taxon>
        <taxon>Planctomycetota</taxon>
        <taxon>Planctomycetia</taxon>
        <taxon>Pirellulales</taxon>
        <taxon>Pirellulaceae</taxon>
        <taxon>Rosistilla</taxon>
    </lineage>
</organism>